<reference evidence="1 2" key="1">
    <citation type="submission" date="2021-01" db="EMBL/GenBank/DDBJ databases">
        <title>Identification of strong promoters based on the transcriptome of Brevibacillus choshinensis.</title>
        <authorList>
            <person name="Yao D."/>
            <person name="Zhang K."/>
            <person name="Wu J."/>
        </authorList>
    </citation>
    <scope>NUCLEOTIDE SEQUENCE [LARGE SCALE GENOMIC DNA]</scope>
    <source>
        <strain evidence="1 2">HPD31-SP3</strain>
    </source>
</reference>
<dbReference type="InterPro" id="IPR018644">
    <property type="entry name" value="DUF2071"/>
</dbReference>
<dbReference type="SUPFAM" id="SSF160104">
    <property type="entry name" value="Acetoacetate decarboxylase-like"/>
    <property type="match status" value="1"/>
</dbReference>
<dbReference type="Pfam" id="PF09844">
    <property type="entry name" value="DUF2071"/>
    <property type="match status" value="1"/>
</dbReference>
<dbReference type="InterPro" id="IPR023375">
    <property type="entry name" value="ADC_dom_sf"/>
</dbReference>
<organism evidence="1 2">
    <name type="scientific">Brevibacillus choshinensis</name>
    <dbReference type="NCBI Taxonomy" id="54911"/>
    <lineage>
        <taxon>Bacteria</taxon>
        <taxon>Bacillati</taxon>
        <taxon>Bacillota</taxon>
        <taxon>Bacilli</taxon>
        <taxon>Bacillales</taxon>
        <taxon>Paenibacillaceae</taxon>
        <taxon>Brevibacillus</taxon>
    </lineage>
</organism>
<keyword evidence="2" id="KW-1185">Reference proteome</keyword>
<dbReference type="RefSeq" id="WP_203254597.1">
    <property type="nucleotide sequence ID" value="NZ_CP069127.1"/>
</dbReference>
<dbReference type="PANTHER" id="PTHR39186:SF1">
    <property type="entry name" value="DUF2071 DOMAIN-CONTAINING PROTEIN"/>
    <property type="match status" value="1"/>
</dbReference>
<gene>
    <name evidence="1" type="ORF">JNE38_15590</name>
</gene>
<dbReference type="EMBL" id="CP069127">
    <property type="protein sequence ID" value="QRG65079.1"/>
    <property type="molecule type" value="Genomic_DNA"/>
</dbReference>
<evidence type="ECO:0000313" key="1">
    <source>
        <dbReference type="EMBL" id="QRG65079.1"/>
    </source>
</evidence>
<accession>A0ABX7FH74</accession>
<dbReference type="Proteomes" id="UP000596248">
    <property type="component" value="Chromosome"/>
</dbReference>
<protein>
    <submittedName>
        <fullName evidence="1">DUF2071 domain-containing protein</fullName>
    </submittedName>
</protein>
<dbReference type="PANTHER" id="PTHR39186">
    <property type="entry name" value="DUF2071 FAMILY PROTEIN"/>
    <property type="match status" value="1"/>
</dbReference>
<proteinExistence type="predicted"/>
<evidence type="ECO:0000313" key="2">
    <source>
        <dbReference type="Proteomes" id="UP000596248"/>
    </source>
</evidence>
<name>A0ABX7FH74_BRECH</name>
<sequence length="234" mass="26820">MTQTWEHLLFAHWAVPPALIRPLVPHSLEIDTYEGVGWISIIPFRMTGVRLRCLPPIPYTTSFPEINVRTYVKASGKSGIYFLSLDASNPLITTIAKRWYRLPYYQASMDFRLNREGVTIQSKRAGSQAQAKQFSAVYGPDSDVFQAKGGTLENWLTERYTLFCECMRTKRLHGANVYHEPWRLQKAVLQIEQNSLSHQHISLTDPPELALYARGVQSIVWPIQQIKAERGATW</sequence>